<protein>
    <submittedName>
        <fullName evidence="2">ParR family transcriptional regulator</fullName>
    </submittedName>
</protein>
<dbReference type="GeneID" id="14552860"/>
<dbReference type="OMA" id="PMHAYEI"/>
<dbReference type="RefSeq" id="WP_011279135.1">
    <property type="nucleotide sequence ID" value="NZ_BHWZ01000006.1"/>
</dbReference>
<reference evidence="2 3" key="1">
    <citation type="submission" date="2015-12" db="EMBL/GenBank/DDBJ databases">
        <title>A stable core within a dynamic pangenome in Sulfolobus acidocaldarius.</title>
        <authorList>
            <person name="Anderson R."/>
            <person name="Kouris A."/>
            <person name="Seward C."/>
            <person name="Campbell K."/>
            <person name="Whitaker R."/>
        </authorList>
    </citation>
    <scope>NUCLEOTIDE SEQUENCE [LARGE SCALE GENOMIC DNA]</scope>
    <source>
        <strain evidence="2 3">NG05B_CO5_07</strain>
    </source>
</reference>
<dbReference type="AlphaFoldDB" id="A0A0U3HN32"/>
<evidence type="ECO:0000313" key="2">
    <source>
        <dbReference type="EMBL" id="ALU32332.1"/>
    </source>
</evidence>
<dbReference type="SUPFAM" id="SSF46785">
    <property type="entry name" value="Winged helix' DNA-binding domain"/>
    <property type="match status" value="1"/>
</dbReference>
<evidence type="ECO:0000313" key="3">
    <source>
        <dbReference type="Proteomes" id="UP000060043"/>
    </source>
</evidence>
<evidence type="ECO:0000259" key="1">
    <source>
        <dbReference type="Pfam" id="PF03551"/>
    </source>
</evidence>
<organism evidence="2 3">
    <name type="scientific">Sulfolobus acidocaldarius</name>
    <dbReference type="NCBI Taxonomy" id="2285"/>
    <lineage>
        <taxon>Archaea</taxon>
        <taxon>Thermoproteota</taxon>
        <taxon>Thermoprotei</taxon>
        <taxon>Sulfolobales</taxon>
        <taxon>Sulfolobaceae</taxon>
        <taxon>Sulfolobus</taxon>
    </lineage>
</organism>
<dbReference type="PANTHER" id="PTHR43252">
    <property type="entry name" value="TRANSCRIPTIONAL REGULATOR YQJI"/>
    <property type="match status" value="1"/>
</dbReference>
<accession>A0A0U3HN32</accession>
<name>A0A0U3HN32_9CREN</name>
<dbReference type="InterPro" id="IPR005149">
    <property type="entry name" value="Tscrpt_reg_PadR_N"/>
</dbReference>
<dbReference type="Proteomes" id="UP000060043">
    <property type="component" value="Chromosome"/>
</dbReference>
<dbReference type="PANTHER" id="PTHR43252:SF2">
    <property type="entry name" value="TRANSCRIPTION REGULATOR, PADR-LIKE FAMILY"/>
    <property type="match status" value="1"/>
</dbReference>
<dbReference type="OrthoDB" id="56053at2157"/>
<sequence length="159" mass="18286">MSMKKIVSDRVRRGTLRLLVLSSLAEKPMYLYEIIKSIETKAEGFYRPSTGSIYPVLRSLARDGYIIIQERDGKKIYSLTDKGVKKVEEIKIEIESLFTRDPLKRRVIDLLFNIGLTVHINRKKIDDKVLNQLITDLEKCMALVEEAIKSKGEKTVTQV</sequence>
<dbReference type="EMBL" id="CP013695">
    <property type="protein sequence ID" value="ALU32332.1"/>
    <property type="molecule type" value="Genomic_DNA"/>
</dbReference>
<dbReference type="InterPro" id="IPR036390">
    <property type="entry name" value="WH_DNA-bd_sf"/>
</dbReference>
<dbReference type="Gene3D" id="1.10.10.10">
    <property type="entry name" value="Winged helix-like DNA-binding domain superfamily/Winged helix DNA-binding domain"/>
    <property type="match status" value="1"/>
</dbReference>
<dbReference type="PaxDb" id="1435377-SUSAZ_11075"/>
<gene>
    <name evidence="2" type="ORF">ATZ20_09380</name>
</gene>
<feature type="domain" description="Transcription regulator PadR N-terminal" evidence="1">
    <location>
        <begin position="20"/>
        <end position="88"/>
    </location>
</feature>
<dbReference type="InterPro" id="IPR036388">
    <property type="entry name" value="WH-like_DNA-bd_sf"/>
</dbReference>
<dbReference type="STRING" id="1435377.SUSAZ_11075"/>
<proteinExistence type="predicted"/>
<dbReference type="Pfam" id="PF03551">
    <property type="entry name" value="PadR"/>
    <property type="match status" value="1"/>
</dbReference>